<evidence type="ECO:0000313" key="1">
    <source>
        <dbReference type="EMBL" id="ROQ27539.1"/>
    </source>
</evidence>
<dbReference type="RefSeq" id="WP_050658198.1">
    <property type="nucleotide sequence ID" value="NZ_JBLXAC010000004.1"/>
</dbReference>
<protein>
    <submittedName>
        <fullName evidence="1">Uncharacterized protein DUF2835</fullName>
    </submittedName>
</protein>
<dbReference type="STRING" id="584787.GCA_001247655_02634"/>
<dbReference type="OrthoDB" id="5600793at2"/>
<sequence length="73" mass="8346">MRQFTLTVDFDYGPLEAAYRRPDTRILLRADGGQLLSVPFRHLRPYVTLAGLHGRFALELGPNNDVVRFYALP</sequence>
<dbReference type="EMBL" id="RJUL01000004">
    <property type="protein sequence ID" value="ROQ27539.1"/>
    <property type="molecule type" value="Genomic_DNA"/>
</dbReference>
<reference evidence="1 2" key="1">
    <citation type="submission" date="2018-11" db="EMBL/GenBank/DDBJ databases">
        <title>Genomic Encyclopedia of Type Strains, Phase IV (KMG-IV): sequencing the most valuable type-strain genomes for metagenomic binning, comparative biology and taxonomic classification.</title>
        <authorList>
            <person name="Goeker M."/>
        </authorList>
    </citation>
    <scope>NUCLEOTIDE SEQUENCE [LARGE SCALE GENOMIC DNA]</scope>
    <source>
        <strain evidence="1 2">DSM 21945</strain>
    </source>
</reference>
<keyword evidence="2" id="KW-1185">Reference proteome</keyword>
<evidence type="ECO:0000313" key="2">
    <source>
        <dbReference type="Proteomes" id="UP000268033"/>
    </source>
</evidence>
<dbReference type="InterPro" id="IPR021363">
    <property type="entry name" value="DUF2835"/>
</dbReference>
<organism evidence="1 2">
    <name type="scientific">Gallaecimonas pentaromativorans</name>
    <dbReference type="NCBI Taxonomy" id="584787"/>
    <lineage>
        <taxon>Bacteria</taxon>
        <taxon>Pseudomonadati</taxon>
        <taxon>Pseudomonadota</taxon>
        <taxon>Gammaproteobacteria</taxon>
        <taxon>Enterobacterales</taxon>
        <taxon>Gallaecimonadaceae</taxon>
        <taxon>Gallaecimonas</taxon>
    </lineage>
</organism>
<dbReference type="Proteomes" id="UP000268033">
    <property type="component" value="Unassembled WGS sequence"/>
</dbReference>
<name>A0A3N1PHJ0_9GAMM</name>
<comment type="caution">
    <text evidence="1">The sequence shown here is derived from an EMBL/GenBank/DDBJ whole genome shotgun (WGS) entry which is preliminary data.</text>
</comment>
<accession>A0A3N1PHJ0</accession>
<proteinExistence type="predicted"/>
<gene>
    <name evidence="1" type="ORF">EDC28_104189</name>
</gene>
<dbReference type="Pfam" id="PF11197">
    <property type="entry name" value="DUF2835"/>
    <property type="match status" value="1"/>
</dbReference>
<dbReference type="AlphaFoldDB" id="A0A3N1PHJ0"/>